<dbReference type="SUPFAM" id="SSF90257">
    <property type="entry name" value="Myosin rod fragments"/>
    <property type="match status" value="1"/>
</dbReference>
<dbReference type="Proteomes" id="UP000681967">
    <property type="component" value="Unassembled WGS sequence"/>
</dbReference>
<dbReference type="EMBL" id="CAJOBH010032204">
    <property type="protein sequence ID" value="CAF4283449.1"/>
    <property type="molecule type" value="Genomic_DNA"/>
</dbReference>
<evidence type="ECO:0000256" key="1">
    <source>
        <dbReference type="SAM" id="Coils"/>
    </source>
</evidence>
<evidence type="ECO:0000313" key="2">
    <source>
        <dbReference type="EMBL" id="CAF4283449.1"/>
    </source>
</evidence>
<feature type="non-terminal residue" evidence="2">
    <location>
        <position position="1"/>
    </location>
</feature>
<evidence type="ECO:0000313" key="3">
    <source>
        <dbReference type="Proteomes" id="UP000681967"/>
    </source>
</evidence>
<dbReference type="Gene3D" id="1.20.5.340">
    <property type="match status" value="1"/>
</dbReference>
<sequence>SVARQEEDMKKLEEESKALKDALEKEEKLRKEMEDNINKFNREKKELYDQLETERNGSSGLEEHLTRLGM</sequence>
<feature type="coiled-coil region" evidence="1">
    <location>
        <begin position="2"/>
        <end position="57"/>
    </location>
</feature>
<keyword evidence="1" id="KW-0175">Coiled coil</keyword>
<gene>
    <name evidence="2" type="ORF">BYL167_LOCUS26788</name>
</gene>
<protein>
    <submittedName>
        <fullName evidence="2">Uncharacterized protein</fullName>
    </submittedName>
</protein>
<organism evidence="2 3">
    <name type="scientific">Rotaria magnacalcarata</name>
    <dbReference type="NCBI Taxonomy" id="392030"/>
    <lineage>
        <taxon>Eukaryota</taxon>
        <taxon>Metazoa</taxon>
        <taxon>Spiralia</taxon>
        <taxon>Gnathifera</taxon>
        <taxon>Rotifera</taxon>
        <taxon>Eurotatoria</taxon>
        <taxon>Bdelloidea</taxon>
        <taxon>Philodinida</taxon>
        <taxon>Philodinidae</taxon>
        <taxon>Rotaria</taxon>
    </lineage>
</organism>
<proteinExistence type="predicted"/>
<reference evidence="2" key="1">
    <citation type="submission" date="2021-02" db="EMBL/GenBank/DDBJ databases">
        <authorList>
            <person name="Nowell W R."/>
        </authorList>
    </citation>
    <scope>NUCLEOTIDE SEQUENCE</scope>
</reference>
<name>A0A8S2TD26_9BILA</name>
<comment type="caution">
    <text evidence="2">The sequence shown here is derived from an EMBL/GenBank/DDBJ whole genome shotgun (WGS) entry which is preliminary data.</text>
</comment>
<dbReference type="AlphaFoldDB" id="A0A8S2TD26"/>
<accession>A0A8S2TD26</accession>